<reference evidence="1" key="1">
    <citation type="journal article" date="2014" name="Front. Microbiol.">
        <title>High frequency of phylogenetically diverse reductive dehalogenase-homologous genes in deep subseafloor sedimentary metagenomes.</title>
        <authorList>
            <person name="Kawai M."/>
            <person name="Futagami T."/>
            <person name="Toyoda A."/>
            <person name="Takaki Y."/>
            <person name="Nishi S."/>
            <person name="Hori S."/>
            <person name="Arai W."/>
            <person name="Tsubouchi T."/>
            <person name="Morono Y."/>
            <person name="Uchiyama I."/>
            <person name="Ito T."/>
            <person name="Fujiyama A."/>
            <person name="Inagaki F."/>
            <person name="Takami H."/>
        </authorList>
    </citation>
    <scope>NUCLEOTIDE SEQUENCE</scope>
    <source>
        <strain evidence="1">Expedition CK06-06</strain>
    </source>
</reference>
<protein>
    <submittedName>
        <fullName evidence="1">Uncharacterized protein</fullName>
    </submittedName>
</protein>
<proteinExistence type="predicted"/>
<dbReference type="AlphaFoldDB" id="X1EG63"/>
<organism evidence="1">
    <name type="scientific">marine sediment metagenome</name>
    <dbReference type="NCBI Taxonomy" id="412755"/>
    <lineage>
        <taxon>unclassified sequences</taxon>
        <taxon>metagenomes</taxon>
        <taxon>ecological metagenomes</taxon>
    </lineage>
</organism>
<dbReference type="EMBL" id="BARU01012856">
    <property type="protein sequence ID" value="GAH31587.1"/>
    <property type="molecule type" value="Genomic_DNA"/>
</dbReference>
<name>X1EG63_9ZZZZ</name>
<sequence>HYKNKNLRGKNKDGKRDCGMYKRYQYKIFKIRSDL</sequence>
<gene>
    <name evidence="1" type="ORF">S03H2_23507</name>
</gene>
<accession>X1EG63</accession>
<evidence type="ECO:0000313" key="1">
    <source>
        <dbReference type="EMBL" id="GAH31587.1"/>
    </source>
</evidence>
<comment type="caution">
    <text evidence="1">The sequence shown here is derived from an EMBL/GenBank/DDBJ whole genome shotgun (WGS) entry which is preliminary data.</text>
</comment>
<feature type="non-terminal residue" evidence="1">
    <location>
        <position position="1"/>
    </location>
</feature>